<dbReference type="GO" id="GO:0016020">
    <property type="term" value="C:membrane"/>
    <property type="evidence" value="ECO:0007669"/>
    <property type="project" value="TreeGrafter"/>
</dbReference>
<sequence>MTATDRFVQLDGGRIHYLEAGEGAPLLLLHTGGASAQEFEDVIPLLAERHRVIAWDMPGHGDSDRLWRQRGIEHYADDLRAFLDALAIDRAILVGVSIGGYIAMDVARRWPDRVERAVLAEAPLRSPAWYAENWPAFEAMCAIPTTSFEAAARRFRALTPAQHERWNIDRNKAGSWTMVSIAWSVRDFDAAAALAALRVPLTVAMGATGPTAHELDRWRSIQPAATYRLLDGCGHFPMIDDPAAFAEAVETR</sequence>
<evidence type="ECO:0000259" key="2">
    <source>
        <dbReference type="Pfam" id="PF12697"/>
    </source>
</evidence>
<dbReference type="PANTHER" id="PTHR43798">
    <property type="entry name" value="MONOACYLGLYCEROL LIPASE"/>
    <property type="match status" value="1"/>
</dbReference>
<reference evidence="3" key="2">
    <citation type="submission" date="2021-04" db="EMBL/GenBank/DDBJ databases">
        <title>Isolation and genomic analysis of the ibuprofen-degrading bacterium Sphingomonas strain MPO218.</title>
        <authorList>
            <person name="Aulestia M."/>
            <person name="Flores A."/>
            <person name="Mangas E.L."/>
            <person name="Perez-Pulido A.J."/>
            <person name="Santero E."/>
            <person name="Camacho E.M."/>
        </authorList>
    </citation>
    <scope>NUCLEOTIDE SEQUENCE</scope>
    <source>
        <strain evidence="3">MPO218</strain>
    </source>
</reference>
<dbReference type="Pfam" id="PF12697">
    <property type="entry name" value="Abhydrolase_6"/>
    <property type="match status" value="1"/>
</dbReference>
<gene>
    <name evidence="3" type="ORF">HRJ34_10555</name>
</gene>
<feature type="domain" description="AB hydrolase-1" evidence="2">
    <location>
        <begin position="26"/>
        <end position="248"/>
    </location>
</feature>
<protein>
    <submittedName>
        <fullName evidence="3">Alpha/beta hydrolase</fullName>
    </submittedName>
</protein>
<keyword evidence="1 3" id="KW-0378">Hydrolase</keyword>
<evidence type="ECO:0000313" key="4">
    <source>
        <dbReference type="Proteomes" id="UP000664914"/>
    </source>
</evidence>
<dbReference type="InterPro" id="IPR050266">
    <property type="entry name" value="AB_hydrolase_sf"/>
</dbReference>
<name>A0A975D6G6_9SPHN</name>
<dbReference type="PRINTS" id="PR00111">
    <property type="entry name" value="ABHYDROLASE"/>
</dbReference>
<dbReference type="SUPFAM" id="SSF53474">
    <property type="entry name" value="alpha/beta-Hydrolases"/>
    <property type="match status" value="1"/>
</dbReference>
<accession>A0A975D6G6</accession>
<dbReference type="PANTHER" id="PTHR43798:SF31">
    <property type="entry name" value="AB HYDROLASE SUPERFAMILY PROTEIN YCLE"/>
    <property type="match status" value="1"/>
</dbReference>
<proteinExistence type="predicted"/>
<evidence type="ECO:0000313" key="3">
    <source>
        <dbReference type="EMBL" id="QTH23902.1"/>
    </source>
</evidence>
<dbReference type="RefSeq" id="WP_208634053.1">
    <property type="nucleotide sequence ID" value="NZ_CP059319.1"/>
</dbReference>
<dbReference type="InterPro" id="IPR000073">
    <property type="entry name" value="AB_hydrolase_1"/>
</dbReference>
<dbReference type="EMBL" id="CP059319">
    <property type="protein sequence ID" value="QTH23902.1"/>
    <property type="molecule type" value="Genomic_DNA"/>
</dbReference>
<dbReference type="Proteomes" id="UP000664914">
    <property type="component" value="Chromosome"/>
</dbReference>
<dbReference type="GO" id="GO:0016787">
    <property type="term" value="F:hydrolase activity"/>
    <property type="evidence" value="ECO:0007669"/>
    <property type="project" value="UniProtKB-KW"/>
</dbReference>
<dbReference type="InterPro" id="IPR029058">
    <property type="entry name" value="AB_hydrolase_fold"/>
</dbReference>
<dbReference type="AlphaFoldDB" id="A0A975D6G6"/>
<organism evidence="3 4">
    <name type="scientific">Rhizorhabdus wittichii</name>
    <dbReference type="NCBI Taxonomy" id="160791"/>
    <lineage>
        <taxon>Bacteria</taxon>
        <taxon>Pseudomonadati</taxon>
        <taxon>Pseudomonadota</taxon>
        <taxon>Alphaproteobacteria</taxon>
        <taxon>Sphingomonadales</taxon>
        <taxon>Sphingomonadaceae</taxon>
        <taxon>Rhizorhabdus</taxon>
    </lineage>
</organism>
<evidence type="ECO:0000256" key="1">
    <source>
        <dbReference type="ARBA" id="ARBA00022801"/>
    </source>
</evidence>
<reference evidence="3" key="1">
    <citation type="submission" date="2020-07" db="EMBL/GenBank/DDBJ databases">
        <authorList>
            <person name="Camacho E."/>
        </authorList>
    </citation>
    <scope>NUCLEOTIDE SEQUENCE</scope>
    <source>
        <strain evidence="3">MPO218</strain>
    </source>
</reference>
<dbReference type="Gene3D" id="3.40.50.1820">
    <property type="entry name" value="alpha/beta hydrolase"/>
    <property type="match status" value="1"/>
</dbReference>